<reference evidence="1 2" key="1">
    <citation type="submission" date="2023-04" db="EMBL/GenBank/DDBJ databases">
        <title>Draft genome sequence of acteroides sedimenti strain YN3PY1.</title>
        <authorList>
            <person name="Yoshida N."/>
        </authorList>
    </citation>
    <scope>NUCLEOTIDE SEQUENCE [LARGE SCALE GENOMIC DNA]</scope>
    <source>
        <strain evidence="1 2">YN3PY1</strain>
    </source>
</reference>
<dbReference type="EMBL" id="AP028055">
    <property type="protein sequence ID" value="BEG99822.1"/>
    <property type="molecule type" value="Genomic_DNA"/>
</dbReference>
<keyword evidence="2" id="KW-1185">Reference proteome</keyword>
<accession>A0ABM8IDW5</accession>
<dbReference type="RefSeq" id="WP_353330658.1">
    <property type="nucleotide sequence ID" value="NZ_AP028055.1"/>
</dbReference>
<proteinExistence type="predicted"/>
<dbReference type="Proteomes" id="UP001496674">
    <property type="component" value="Chromosome"/>
</dbReference>
<evidence type="ECO:0000313" key="1">
    <source>
        <dbReference type="EMBL" id="BEG99822.1"/>
    </source>
</evidence>
<organism evidence="1 2">
    <name type="scientific">Bacteroides sedimenti</name>
    <dbReference type="NCBI Taxonomy" id="2136147"/>
    <lineage>
        <taxon>Bacteria</taxon>
        <taxon>Pseudomonadati</taxon>
        <taxon>Bacteroidota</taxon>
        <taxon>Bacteroidia</taxon>
        <taxon>Bacteroidales</taxon>
        <taxon>Bacteroidaceae</taxon>
        <taxon>Bacteroides</taxon>
    </lineage>
</organism>
<name>A0ABM8IDW5_9BACE</name>
<sequence>MSEGVPHPQEEHYFQNKKLSSKLPEGFSKAKYYSQFPYKCSNLFTAKMVLVNPIQSVNQFKIIHHGSITDYRQQWHS</sequence>
<evidence type="ECO:0000313" key="2">
    <source>
        <dbReference type="Proteomes" id="UP001496674"/>
    </source>
</evidence>
<protein>
    <submittedName>
        <fullName evidence="1">Uncharacterized protein</fullName>
    </submittedName>
</protein>
<gene>
    <name evidence="1" type="ORF">BSYN_20870</name>
</gene>